<sequence length="58" mass="6225">MDPGPTKPMGLNLTTTSQQHKEGANEGAEAWNAWSSKSLLSALGVQHDVLEKHVEPSI</sequence>
<organism evidence="2">
    <name type="scientific">Zea mays</name>
    <name type="common">Maize</name>
    <dbReference type="NCBI Taxonomy" id="4577"/>
    <lineage>
        <taxon>Eukaryota</taxon>
        <taxon>Viridiplantae</taxon>
        <taxon>Streptophyta</taxon>
        <taxon>Embryophyta</taxon>
        <taxon>Tracheophyta</taxon>
        <taxon>Spermatophyta</taxon>
        <taxon>Magnoliopsida</taxon>
        <taxon>Liliopsida</taxon>
        <taxon>Poales</taxon>
        <taxon>Poaceae</taxon>
        <taxon>PACMAD clade</taxon>
        <taxon>Panicoideae</taxon>
        <taxon>Andropogonodae</taxon>
        <taxon>Andropogoneae</taxon>
        <taxon>Tripsacinae</taxon>
        <taxon>Zea</taxon>
    </lineage>
</organism>
<dbReference type="AlphaFoldDB" id="B7ZYA8"/>
<name>B7ZYA8_MAIZE</name>
<reference evidence="2" key="2">
    <citation type="submission" date="2012-06" db="EMBL/GenBank/DDBJ databases">
        <authorList>
            <person name="Yu Y."/>
            <person name="Currie J."/>
            <person name="Lomeli R."/>
            <person name="Angelova A."/>
            <person name="Collura K."/>
            <person name="Wissotski M."/>
            <person name="Campos D."/>
            <person name="Kudrna D."/>
            <person name="Golser W."/>
            <person name="Ashely E."/>
            <person name="Descour A."/>
            <person name="Fernandes J."/>
            <person name="Soderlund C."/>
            <person name="Walbot V."/>
        </authorList>
    </citation>
    <scope>NUCLEOTIDE SEQUENCE</scope>
    <source>
        <strain evidence="2">B73</strain>
    </source>
</reference>
<reference evidence="2" key="1">
    <citation type="journal article" date="2009" name="PLoS Genet.">
        <title>Sequencing, mapping, and analysis of 27,455 maize full-length cDNAs.</title>
        <authorList>
            <person name="Soderlund C."/>
            <person name="Descour A."/>
            <person name="Kudrna D."/>
            <person name="Bomhoff M."/>
            <person name="Boyd L."/>
            <person name="Currie J."/>
            <person name="Angelova A."/>
            <person name="Collura K."/>
            <person name="Wissotski M."/>
            <person name="Ashley E."/>
            <person name="Morrow D."/>
            <person name="Fernandes J."/>
            <person name="Walbot V."/>
            <person name="Yu Y."/>
        </authorList>
    </citation>
    <scope>NUCLEOTIDE SEQUENCE</scope>
    <source>
        <strain evidence="2">B73</strain>
    </source>
</reference>
<dbReference type="EMBL" id="BT054300">
    <property type="protein sequence ID" value="ACL52907.1"/>
    <property type="molecule type" value="mRNA"/>
</dbReference>
<evidence type="ECO:0000256" key="1">
    <source>
        <dbReference type="SAM" id="MobiDB-lite"/>
    </source>
</evidence>
<evidence type="ECO:0000313" key="2">
    <source>
        <dbReference type="EMBL" id="ACL52907.1"/>
    </source>
</evidence>
<protein>
    <submittedName>
        <fullName evidence="2">Uncharacterized protein</fullName>
    </submittedName>
</protein>
<accession>B7ZYA8</accession>
<proteinExistence type="evidence at transcript level"/>
<feature type="region of interest" description="Disordered" evidence="1">
    <location>
        <begin position="1"/>
        <end position="27"/>
    </location>
</feature>